<reference evidence="2" key="1">
    <citation type="submission" date="2018-02" db="EMBL/GenBank/DDBJ databases">
        <authorList>
            <person name="Cohen D.B."/>
            <person name="Kent A.D."/>
        </authorList>
    </citation>
    <scope>NUCLEOTIDE SEQUENCE</scope>
</reference>
<proteinExistence type="predicted"/>
<name>A0A2N9HBB4_FAGSY</name>
<protein>
    <submittedName>
        <fullName evidence="2">Uncharacterized protein</fullName>
    </submittedName>
</protein>
<accession>A0A2N9HBB4</accession>
<feature type="compositionally biased region" description="Basic and acidic residues" evidence="1">
    <location>
        <begin position="34"/>
        <end position="54"/>
    </location>
</feature>
<organism evidence="2">
    <name type="scientific">Fagus sylvatica</name>
    <name type="common">Beechnut</name>
    <dbReference type="NCBI Taxonomy" id="28930"/>
    <lineage>
        <taxon>Eukaryota</taxon>
        <taxon>Viridiplantae</taxon>
        <taxon>Streptophyta</taxon>
        <taxon>Embryophyta</taxon>
        <taxon>Tracheophyta</taxon>
        <taxon>Spermatophyta</taxon>
        <taxon>Magnoliopsida</taxon>
        <taxon>eudicotyledons</taxon>
        <taxon>Gunneridae</taxon>
        <taxon>Pentapetalae</taxon>
        <taxon>rosids</taxon>
        <taxon>fabids</taxon>
        <taxon>Fagales</taxon>
        <taxon>Fagaceae</taxon>
        <taxon>Fagus</taxon>
    </lineage>
</organism>
<feature type="region of interest" description="Disordered" evidence="1">
    <location>
        <begin position="14"/>
        <end position="84"/>
    </location>
</feature>
<gene>
    <name evidence="2" type="ORF">FSB_LOCUS36756</name>
</gene>
<evidence type="ECO:0000313" key="2">
    <source>
        <dbReference type="EMBL" id="SPD08874.1"/>
    </source>
</evidence>
<dbReference type="AlphaFoldDB" id="A0A2N9HBB4"/>
<feature type="compositionally biased region" description="Polar residues" evidence="1">
    <location>
        <begin position="58"/>
        <end position="67"/>
    </location>
</feature>
<sequence length="84" mass="9089">MPIQRRSINIGSVLGTLAPEPSETSDLPPALRFPEGESIMKKRKTREEGVEGAKDQQALVQTEPSVTKSPSKKGKGKNSGEMQI</sequence>
<dbReference type="EMBL" id="OIVN01003112">
    <property type="protein sequence ID" value="SPD08874.1"/>
    <property type="molecule type" value="Genomic_DNA"/>
</dbReference>
<evidence type="ECO:0000256" key="1">
    <source>
        <dbReference type="SAM" id="MobiDB-lite"/>
    </source>
</evidence>